<proteinExistence type="predicted"/>
<organism evidence="1 2">
    <name type="scientific">Caerostris extrusa</name>
    <name type="common">Bark spider</name>
    <name type="synonym">Caerostris bankana</name>
    <dbReference type="NCBI Taxonomy" id="172846"/>
    <lineage>
        <taxon>Eukaryota</taxon>
        <taxon>Metazoa</taxon>
        <taxon>Ecdysozoa</taxon>
        <taxon>Arthropoda</taxon>
        <taxon>Chelicerata</taxon>
        <taxon>Arachnida</taxon>
        <taxon>Araneae</taxon>
        <taxon>Araneomorphae</taxon>
        <taxon>Entelegynae</taxon>
        <taxon>Araneoidea</taxon>
        <taxon>Araneidae</taxon>
        <taxon>Caerostris</taxon>
    </lineage>
</organism>
<comment type="caution">
    <text evidence="1">The sequence shown here is derived from an EMBL/GenBank/DDBJ whole genome shotgun (WGS) entry which is preliminary data.</text>
</comment>
<sequence length="104" mass="10765">MAQALCKHTDMQCDIEAAGTALCSFVRVPSVASMRVCLHLGGNTWLGTGYGPSFSASPGRDPCPGQGSCASLSPCGRRQPSAIVHSSNSTADLSLKVHFPSSQL</sequence>
<reference evidence="1 2" key="1">
    <citation type="submission" date="2021-06" db="EMBL/GenBank/DDBJ databases">
        <title>Caerostris extrusa draft genome.</title>
        <authorList>
            <person name="Kono N."/>
            <person name="Arakawa K."/>
        </authorList>
    </citation>
    <scope>NUCLEOTIDE SEQUENCE [LARGE SCALE GENOMIC DNA]</scope>
</reference>
<keyword evidence="2" id="KW-1185">Reference proteome</keyword>
<feature type="non-terminal residue" evidence="1">
    <location>
        <position position="104"/>
    </location>
</feature>
<protein>
    <submittedName>
        <fullName evidence="1">Uncharacterized protein</fullName>
    </submittedName>
</protein>
<dbReference type="EMBL" id="BPLR01015706">
    <property type="protein sequence ID" value="GIY77991.1"/>
    <property type="molecule type" value="Genomic_DNA"/>
</dbReference>
<accession>A0AAV4W5G1</accession>
<dbReference type="Proteomes" id="UP001054945">
    <property type="component" value="Unassembled WGS sequence"/>
</dbReference>
<evidence type="ECO:0000313" key="2">
    <source>
        <dbReference type="Proteomes" id="UP001054945"/>
    </source>
</evidence>
<dbReference type="AlphaFoldDB" id="A0AAV4W5G1"/>
<evidence type="ECO:0000313" key="1">
    <source>
        <dbReference type="EMBL" id="GIY77991.1"/>
    </source>
</evidence>
<name>A0AAV4W5G1_CAEEX</name>
<gene>
    <name evidence="1" type="ORF">CEXT_359331</name>
</gene>